<dbReference type="Pfam" id="PF07553">
    <property type="entry name" value="Lipoprotein_Ltp"/>
    <property type="match status" value="2"/>
</dbReference>
<accession>A0A845QLN2</accession>
<evidence type="ECO:0000313" key="5">
    <source>
        <dbReference type="Proteomes" id="UP000446866"/>
    </source>
</evidence>
<dbReference type="AlphaFoldDB" id="A0A845QLN2"/>
<feature type="transmembrane region" description="Helical" evidence="2">
    <location>
        <begin position="33"/>
        <end position="52"/>
    </location>
</feature>
<sequence length="186" mass="20516">MKCSHCGADIAAAAKVCPVCGGKNKKPIYKKPWFIVLIIVLLLGIGGAAGGGDSTDSTQNNSNQAVEEKEPVEPIQEEAEKEPEVSKEFQNALAKAESYSEIMHMSKKAIYDQLVSEYGEQFSEDAAEYAMENLKADWKANALAKAREYQDMMSMSKDAIYDQLVSEYGEQFTAKQAQYAIDHLDD</sequence>
<dbReference type="EMBL" id="QXWK01000008">
    <property type="protein sequence ID" value="NBH60988.1"/>
    <property type="molecule type" value="Genomic_DNA"/>
</dbReference>
<organism evidence="4 5">
    <name type="scientific">Anaerotruncus colihominis</name>
    <dbReference type="NCBI Taxonomy" id="169435"/>
    <lineage>
        <taxon>Bacteria</taxon>
        <taxon>Bacillati</taxon>
        <taxon>Bacillota</taxon>
        <taxon>Clostridia</taxon>
        <taxon>Eubacteriales</taxon>
        <taxon>Oscillospiraceae</taxon>
        <taxon>Anaerotruncus</taxon>
    </lineage>
</organism>
<proteinExistence type="predicted"/>
<feature type="compositionally biased region" description="Polar residues" evidence="1">
    <location>
        <begin position="54"/>
        <end position="65"/>
    </location>
</feature>
<protein>
    <recommendedName>
        <fullName evidence="3">Putative host cell surface-exposed lipoprotein Ltp-like HTH region domain-containing protein</fullName>
    </recommendedName>
</protein>
<reference evidence="4 5" key="1">
    <citation type="submission" date="2018-08" db="EMBL/GenBank/DDBJ databases">
        <title>Murine metabolic-syndrome-specific gut microbial biobank.</title>
        <authorList>
            <person name="Liu C."/>
        </authorList>
    </citation>
    <scope>NUCLEOTIDE SEQUENCE [LARGE SCALE GENOMIC DNA]</scope>
    <source>
        <strain evidence="4 5">28</strain>
    </source>
</reference>
<comment type="caution">
    <text evidence="4">The sequence shown here is derived from an EMBL/GenBank/DDBJ whole genome shotgun (WGS) entry which is preliminary data.</text>
</comment>
<dbReference type="InterPro" id="IPR011434">
    <property type="entry name" value="Ltp-like_HTH"/>
</dbReference>
<feature type="domain" description="Putative host cell surface-exposed lipoprotein Ltp-like HTH region" evidence="3">
    <location>
        <begin position="137"/>
        <end position="184"/>
    </location>
</feature>
<evidence type="ECO:0000256" key="2">
    <source>
        <dbReference type="SAM" id="Phobius"/>
    </source>
</evidence>
<evidence type="ECO:0000256" key="1">
    <source>
        <dbReference type="SAM" id="MobiDB-lite"/>
    </source>
</evidence>
<keyword evidence="5" id="KW-1185">Reference proteome</keyword>
<keyword evidence="2" id="KW-0472">Membrane</keyword>
<dbReference type="InterPro" id="IPR036388">
    <property type="entry name" value="WH-like_DNA-bd_sf"/>
</dbReference>
<feature type="region of interest" description="Disordered" evidence="1">
    <location>
        <begin position="52"/>
        <end position="86"/>
    </location>
</feature>
<keyword evidence="2" id="KW-0812">Transmembrane</keyword>
<gene>
    <name evidence="4" type="ORF">D0435_04895</name>
</gene>
<evidence type="ECO:0000313" key="4">
    <source>
        <dbReference type="EMBL" id="NBH60988.1"/>
    </source>
</evidence>
<dbReference type="Gene3D" id="1.10.10.10">
    <property type="entry name" value="Winged helix-like DNA-binding domain superfamily/Winged helix DNA-binding domain"/>
    <property type="match status" value="2"/>
</dbReference>
<dbReference type="Proteomes" id="UP000446866">
    <property type="component" value="Unassembled WGS sequence"/>
</dbReference>
<name>A0A845QLN2_9FIRM</name>
<keyword evidence="2" id="KW-1133">Transmembrane helix</keyword>
<feature type="domain" description="Putative host cell surface-exposed lipoprotein Ltp-like HTH region" evidence="3">
    <location>
        <begin position="90"/>
        <end position="134"/>
    </location>
</feature>
<evidence type="ECO:0000259" key="3">
    <source>
        <dbReference type="Pfam" id="PF07553"/>
    </source>
</evidence>